<organism evidence="3 4">
    <name type="scientific">Exocentrus adspersus</name>
    <dbReference type="NCBI Taxonomy" id="1586481"/>
    <lineage>
        <taxon>Eukaryota</taxon>
        <taxon>Metazoa</taxon>
        <taxon>Ecdysozoa</taxon>
        <taxon>Arthropoda</taxon>
        <taxon>Hexapoda</taxon>
        <taxon>Insecta</taxon>
        <taxon>Pterygota</taxon>
        <taxon>Neoptera</taxon>
        <taxon>Endopterygota</taxon>
        <taxon>Coleoptera</taxon>
        <taxon>Polyphaga</taxon>
        <taxon>Cucujiformia</taxon>
        <taxon>Chrysomeloidea</taxon>
        <taxon>Cerambycidae</taxon>
        <taxon>Lamiinae</taxon>
        <taxon>Acanthocinini</taxon>
        <taxon>Exocentrus</taxon>
    </lineage>
</organism>
<sequence>MASLVAISSSCLDLFSSHIVSDDDGDIEDPYATDSGSDYIPTGSEDAAESENDSTVFEQTDNDNELQEVLEGEQDQDSEQEQDDNDDLSWDVFTGKQANFDFTGKAGIQQQITSDITSIEIYKLFINKDVLDLIVAETNRYAQDTINGKRLSKSSRLHQWQDTNCEEIEKFLGIVLWMGLNIRPKLQDYWANDPLYENTINLLHQNFQDLYTIGKEMVIDESMVPWRGRLSFRQYIPGKRHKYGVKLFKICSLDGYTWKIQIYCGKSAGNTGKGLGERVVINLCEGLLNQGRILYTDNFYTSVPLATKLLSNKTHLYLPVKRRRQADREQALPETPVKTKPTVVLDYNNGKIGIDKSDQMASYGTSIRKGVK</sequence>
<feature type="compositionally biased region" description="Acidic residues" evidence="1">
    <location>
        <begin position="22"/>
        <end position="31"/>
    </location>
</feature>
<feature type="region of interest" description="Disordered" evidence="1">
    <location>
        <begin position="22"/>
        <end position="57"/>
    </location>
</feature>
<feature type="domain" description="PiggyBac transposable element-derived protein" evidence="2">
    <location>
        <begin position="200"/>
        <end position="325"/>
    </location>
</feature>
<proteinExistence type="predicted"/>
<keyword evidence="4" id="KW-1185">Reference proteome</keyword>
<dbReference type="Pfam" id="PF13843">
    <property type="entry name" value="DDE_Tnp_1_7"/>
    <property type="match status" value="2"/>
</dbReference>
<dbReference type="EMBL" id="JANEYG010000132">
    <property type="protein sequence ID" value="KAJ8912354.1"/>
    <property type="molecule type" value="Genomic_DNA"/>
</dbReference>
<dbReference type="AlphaFoldDB" id="A0AAV8VDT8"/>
<dbReference type="Proteomes" id="UP001159042">
    <property type="component" value="Unassembled WGS sequence"/>
</dbReference>
<dbReference type="InterPro" id="IPR029526">
    <property type="entry name" value="PGBD"/>
</dbReference>
<gene>
    <name evidence="3" type="ORF">NQ315_014721</name>
</gene>
<dbReference type="PANTHER" id="PTHR46599:SF3">
    <property type="entry name" value="PIGGYBAC TRANSPOSABLE ELEMENT-DERIVED PROTEIN 4"/>
    <property type="match status" value="1"/>
</dbReference>
<evidence type="ECO:0000259" key="2">
    <source>
        <dbReference type="Pfam" id="PF13843"/>
    </source>
</evidence>
<evidence type="ECO:0000313" key="3">
    <source>
        <dbReference type="EMBL" id="KAJ8912354.1"/>
    </source>
</evidence>
<accession>A0AAV8VDT8</accession>
<evidence type="ECO:0000313" key="4">
    <source>
        <dbReference type="Proteomes" id="UP001159042"/>
    </source>
</evidence>
<name>A0AAV8VDT8_9CUCU</name>
<evidence type="ECO:0000256" key="1">
    <source>
        <dbReference type="SAM" id="MobiDB-lite"/>
    </source>
</evidence>
<comment type="caution">
    <text evidence="3">The sequence shown here is derived from an EMBL/GenBank/DDBJ whole genome shotgun (WGS) entry which is preliminary data.</text>
</comment>
<reference evidence="3 4" key="1">
    <citation type="journal article" date="2023" name="Insect Mol. Biol.">
        <title>Genome sequencing provides insights into the evolution of gene families encoding plant cell wall-degrading enzymes in longhorned beetles.</title>
        <authorList>
            <person name="Shin N.R."/>
            <person name="Okamura Y."/>
            <person name="Kirsch R."/>
            <person name="Pauchet Y."/>
        </authorList>
    </citation>
    <scope>NUCLEOTIDE SEQUENCE [LARGE SCALE GENOMIC DNA]</scope>
    <source>
        <strain evidence="3">EAD_L_NR</strain>
    </source>
</reference>
<dbReference type="PANTHER" id="PTHR46599">
    <property type="entry name" value="PIGGYBAC TRANSPOSABLE ELEMENT-DERIVED PROTEIN 4"/>
    <property type="match status" value="1"/>
</dbReference>
<protein>
    <recommendedName>
        <fullName evidence="2">PiggyBac transposable element-derived protein domain-containing protein</fullName>
    </recommendedName>
</protein>
<feature type="domain" description="PiggyBac transposable element-derived protein" evidence="2">
    <location>
        <begin position="118"/>
        <end position="199"/>
    </location>
</feature>